<evidence type="ECO:0000313" key="1">
    <source>
        <dbReference type="EMBL" id="SMP67499.1"/>
    </source>
</evidence>
<dbReference type="EMBL" id="FXUF01000015">
    <property type="protein sequence ID" value="SMP67499.1"/>
    <property type="molecule type" value="Genomic_DNA"/>
</dbReference>
<dbReference type="AlphaFoldDB" id="A0AA45WY92"/>
<protein>
    <recommendedName>
        <fullName evidence="3">Carrier domain-containing protein</fullName>
    </recommendedName>
</protein>
<dbReference type="RefSeq" id="WP_283410406.1">
    <property type="nucleotide sequence ID" value="NZ_FXUF01000015.1"/>
</dbReference>
<evidence type="ECO:0008006" key="3">
    <source>
        <dbReference type="Google" id="ProtNLM"/>
    </source>
</evidence>
<accession>A0AA45WY92</accession>
<dbReference type="Proteomes" id="UP001158066">
    <property type="component" value="Unassembled WGS sequence"/>
</dbReference>
<dbReference type="Gene3D" id="1.10.1200.10">
    <property type="entry name" value="ACP-like"/>
    <property type="match status" value="1"/>
</dbReference>
<organism evidence="1 2">
    <name type="scientific">Anoxynatronum buryatiense</name>
    <dbReference type="NCBI Taxonomy" id="489973"/>
    <lineage>
        <taxon>Bacteria</taxon>
        <taxon>Bacillati</taxon>
        <taxon>Bacillota</taxon>
        <taxon>Clostridia</taxon>
        <taxon>Eubacteriales</taxon>
        <taxon>Clostridiaceae</taxon>
        <taxon>Anoxynatronum</taxon>
    </lineage>
</organism>
<keyword evidence="2" id="KW-1185">Reference proteome</keyword>
<proteinExistence type="predicted"/>
<evidence type="ECO:0000313" key="2">
    <source>
        <dbReference type="Proteomes" id="UP001158066"/>
    </source>
</evidence>
<reference evidence="1" key="1">
    <citation type="submission" date="2017-05" db="EMBL/GenBank/DDBJ databases">
        <authorList>
            <person name="Varghese N."/>
            <person name="Submissions S."/>
        </authorList>
    </citation>
    <scope>NUCLEOTIDE SEQUENCE</scope>
    <source>
        <strain evidence="1">Su22</strain>
    </source>
</reference>
<comment type="caution">
    <text evidence="1">The sequence shown here is derived from an EMBL/GenBank/DDBJ whole genome shotgun (WGS) entry which is preliminary data.</text>
</comment>
<dbReference type="InterPro" id="IPR036736">
    <property type="entry name" value="ACP-like_sf"/>
</dbReference>
<gene>
    <name evidence="1" type="ORF">SAMN06296020_11586</name>
</gene>
<sequence length="103" mass="11670">MKQIEQGALNQLVWEGLEELNDTLEDDQKLTLSQDMALFGKEGVLDSLDFVNLVMILEDLVHDKYGESITLMDEKAFSQKHNPFHKIDALSMYIKTLLAGDGQ</sequence>
<name>A0AA45WY92_9CLOT</name>